<reference evidence="1 2" key="1">
    <citation type="submission" date="2016-05" db="EMBL/GenBank/DDBJ databases">
        <title>Nuclear genome of Blastocystis sp. subtype 1 NandII.</title>
        <authorList>
            <person name="Gentekaki E."/>
            <person name="Curtis B."/>
            <person name="Stairs C."/>
            <person name="Eme L."/>
            <person name="Herman E."/>
            <person name="Klimes V."/>
            <person name="Arias M.C."/>
            <person name="Elias M."/>
            <person name="Hilliou F."/>
            <person name="Klute M."/>
            <person name="Malik S.-B."/>
            <person name="Pightling A."/>
            <person name="Rachubinski R."/>
            <person name="Salas D."/>
            <person name="Schlacht A."/>
            <person name="Suga H."/>
            <person name="Archibald J."/>
            <person name="Ball S.G."/>
            <person name="Clark G."/>
            <person name="Dacks J."/>
            <person name="Van Der Giezen M."/>
            <person name="Tsaousis A."/>
            <person name="Roger A."/>
        </authorList>
    </citation>
    <scope>NUCLEOTIDE SEQUENCE [LARGE SCALE GENOMIC DNA]</scope>
    <source>
        <strain evidence="2">ATCC 50177 / NandII</strain>
    </source>
</reference>
<keyword evidence="2" id="KW-1185">Reference proteome</keyword>
<dbReference type="Pfam" id="PF23240">
    <property type="entry name" value="HAT_PRP39_N"/>
    <property type="match status" value="1"/>
</dbReference>
<gene>
    <name evidence="1" type="ORF">AV274_4954</name>
</gene>
<name>A0A196SB93_BLAHN</name>
<protein>
    <submittedName>
        <fullName evidence="1">Uncharacterized protein</fullName>
    </submittedName>
</protein>
<comment type="caution">
    <text evidence="1">The sequence shown here is derived from an EMBL/GenBank/DDBJ whole genome shotgun (WGS) entry which is preliminary data.</text>
</comment>
<sequence length="354" mass="41192">MSSFIRGIERQAEEAFQASPTSPLASRQVYESALEKKKNELNSVGSARERGECEDDICELYISRAAMEIRLKQKKQAKLVFDEALKLPYCVKSFRLWKAYINFYIREGRNESARKYFHKAIESVDPAYVQQVWEFWVQFERGQGRTNLTVAELKKEVVKSNAKTSSSAVSQIHELLSKNGTVDIHALSECSDRVIKRDHRPMGLFQEPPPDLHNINSSEEAPDIPNRILYYVGVVMTDPQVAELILTMRDMQFDYVQELDLSQQYCYEGLYKQYKNYDMSPEEINERCEAEMDAQYKLETEGLEKMTKDFQDTLNKAGVPGFCQTEDRNQMKIQRHLVRLMQLIAQEMKEKKMI</sequence>
<evidence type="ECO:0000313" key="2">
    <source>
        <dbReference type="Proteomes" id="UP000078348"/>
    </source>
</evidence>
<dbReference type="OrthoDB" id="541719at2759"/>
<dbReference type="Gene3D" id="1.25.40.10">
    <property type="entry name" value="Tetratricopeptide repeat domain"/>
    <property type="match status" value="1"/>
</dbReference>
<dbReference type="AlphaFoldDB" id="A0A196SB93"/>
<dbReference type="InterPro" id="IPR003107">
    <property type="entry name" value="HAT"/>
</dbReference>
<dbReference type="EMBL" id="LXWW01000421">
    <property type="protein sequence ID" value="OAO13279.1"/>
    <property type="molecule type" value="Genomic_DNA"/>
</dbReference>
<organism evidence="1 2">
    <name type="scientific">Blastocystis sp. subtype 1 (strain ATCC 50177 / NandII)</name>
    <dbReference type="NCBI Taxonomy" id="478820"/>
    <lineage>
        <taxon>Eukaryota</taxon>
        <taxon>Sar</taxon>
        <taxon>Stramenopiles</taxon>
        <taxon>Bigyra</taxon>
        <taxon>Opalozoa</taxon>
        <taxon>Opalinata</taxon>
        <taxon>Blastocystidae</taxon>
        <taxon>Blastocystis</taxon>
    </lineage>
</organism>
<dbReference type="GO" id="GO:0006396">
    <property type="term" value="P:RNA processing"/>
    <property type="evidence" value="ECO:0007669"/>
    <property type="project" value="InterPro"/>
</dbReference>
<evidence type="ECO:0000313" key="1">
    <source>
        <dbReference type="EMBL" id="OAO13279.1"/>
    </source>
</evidence>
<proteinExistence type="predicted"/>
<dbReference type="SUPFAM" id="SSF48452">
    <property type="entry name" value="TPR-like"/>
    <property type="match status" value="1"/>
</dbReference>
<dbReference type="InterPro" id="IPR011990">
    <property type="entry name" value="TPR-like_helical_dom_sf"/>
</dbReference>
<dbReference type="SMART" id="SM00386">
    <property type="entry name" value="HAT"/>
    <property type="match status" value="2"/>
</dbReference>
<dbReference type="Proteomes" id="UP000078348">
    <property type="component" value="Unassembled WGS sequence"/>
</dbReference>
<accession>A0A196SB93</accession>